<reference evidence="2 3" key="1">
    <citation type="submission" date="2023-03" db="EMBL/GenBank/DDBJ databases">
        <authorList>
            <person name="Pearce D."/>
        </authorList>
    </citation>
    <scope>NUCLEOTIDE SEQUENCE [LARGE SCALE GENOMIC DNA]</scope>
    <source>
        <strain evidence="2">Msz</strain>
    </source>
</reference>
<dbReference type="Pfam" id="PF09694">
    <property type="entry name" value="Gcw_chp"/>
    <property type="match status" value="1"/>
</dbReference>
<feature type="signal peptide" evidence="1">
    <location>
        <begin position="1"/>
        <end position="19"/>
    </location>
</feature>
<keyword evidence="1" id="KW-0732">Signal</keyword>
<evidence type="ECO:0000313" key="2">
    <source>
        <dbReference type="EMBL" id="CAI8764726.1"/>
    </source>
</evidence>
<sequence>MNRSFSWLLLASLSVPASAEFKGSATFATDYVYRGYTKSRNNPVGLGNLEYEHELGLYAGFWVAPVSFDDEHGDDRARVEINPYLGWATKFAKNWKLDLAASRYLYDGNVFGRDADYNEFYGSFHYRDLLSARVAFAYDTYNRDANTSAYELIGRYSPLDRLQLSAGVGFHQAGELAHYDYFFWNAGVTWYVNRYISVDLRYVDTKLPYEERHEDEPENGSVYLRPLDNRFLFSLSVAF</sequence>
<dbReference type="EMBL" id="OX458333">
    <property type="protein sequence ID" value="CAI8764726.1"/>
    <property type="molecule type" value="Genomic_DNA"/>
</dbReference>
<name>A0ABN8WYL2_9GAMM</name>
<accession>A0ABN8WYL2</accession>
<organism evidence="2 3">
    <name type="scientific">Methylocaldum szegediense</name>
    <dbReference type="NCBI Taxonomy" id="73780"/>
    <lineage>
        <taxon>Bacteria</taxon>
        <taxon>Pseudomonadati</taxon>
        <taxon>Pseudomonadota</taxon>
        <taxon>Gammaproteobacteria</taxon>
        <taxon>Methylococcales</taxon>
        <taxon>Methylococcaceae</taxon>
        <taxon>Methylocaldum</taxon>
    </lineage>
</organism>
<dbReference type="InterPro" id="IPR010239">
    <property type="entry name" value="CHP02001"/>
</dbReference>
<gene>
    <name evidence="2" type="ORF">MSZNOR_0911</name>
</gene>
<evidence type="ECO:0008006" key="4">
    <source>
        <dbReference type="Google" id="ProtNLM"/>
    </source>
</evidence>
<proteinExistence type="predicted"/>
<protein>
    <recommendedName>
        <fullName evidence="4">Outer membrane protein beta-barrel domain-containing protein</fullName>
    </recommendedName>
</protein>
<keyword evidence="3" id="KW-1185">Reference proteome</keyword>
<dbReference type="NCBIfam" id="TIGR02001">
    <property type="entry name" value="gcw_chp"/>
    <property type="match status" value="1"/>
</dbReference>
<evidence type="ECO:0000313" key="3">
    <source>
        <dbReference type="Proteomes" id="UP001162030"/>
    </source>
</evidence>
<feature type="chain" id="PRO_5045082800" description="Outer membrane protein beta-barrel domain-containing protein" evidence="1">
    <location>
        <begin position="20"/>
        <end position="239"/>
    </location>
</feature>
<dbReference type="RefSeq" id="WP_051332056.1">
    <property type="nucleotide sequence ID" value="NZ_OX458333.1"/>
</dbReference>
<dbReference type="Proteomes" id="UP001162030">
    <property type="component" value="Chromosome"/>
</dbReference>
<evidence type="ECO:0000256" key="1">
    <source>
        <dbReference type="SAM" id="SignalP"/>
    </source>
</evidence>